<accession>A0A380BJT5</accession>
<keyword evidence="3" id="KW-1185">Reference proteome</keyword>
<proteinExistence type="predicted"/>
<keyword evidence="1" id="KW-0472">Membrane</keyword>
<reference evidence="2 3" key="1">
    <citation type="submission" date="2018-06" db="EMBL/GenBank/DDBJ databases">
        <authorList>
            <consortium name="Pathogen Informatics"/>
            <person name="Doyle S."/>
        </authorList>
    </citation>
    <scope>NUCLEOTIDE SEQUENCE [LARGE SCALE GENOMIC DNA]</scope>
    <source>
        <strain evidence="3">ATCC 11859 / DSM 33 / NCIB 8841 / NCTC 4822</strain>
    </source>
</reference>
<protein>
    <submittedName>
        <fullName evidence="2">Uncharacterized protein</fullName>
    </submittedName>
</protein>
<sequence length="53" mass="6231">MSFLLFFVFHTLIGIALIYYYGKLPKAISTFFMVFFAFSILYWGSVVLSFMQL</sequence>
<feature type="transmembrane region" description="Helical" evidence="1">
    <location>
        <begin position="28"/>
        <end position="51"/>
    </location>
</feature>
<dbReference type="Proteomes" id="UP000254519">
    <property type="component" value="Unassembled WGS sequence"/>
</dbReference>
<organism evidence="2 3">
    <name type="scientific">Sporosarcina pasteurii</name>
    <name type="common">Bacillus pasteurii</name>
    <dbReference type="NCBI Taxonomy" id="1474"/>
    <lineage>
        <taxon>Bacteria</taxon>
        <taxon>Bacillati</taxon>
        <taxon>Bacillota</taxon>
        <taxon>Bacilli</taxon>
        <taxon>Bacillales</taxon>
        <taxon>Caryophanaceae</taxon>
        <taxon>Sporosarcina</taxon>
    </lineage>
</organism>
<evidence type="ECO:0000313" key="2">
    <source>
        <dbReference type="EMBL" id="SUJ01741.1"/>
    </source>
</evidence>
<evidence type="ECO:0000256" key="1">
    <source>
        <dbReference type="SAM" id="Phobius"/>
    </source>
</evidence>
<name>A0A380BJT5_SPOPA</name>
<feature type="transmembrane region" description="Helical" evidence="1">
    <location>
        <begin position="5"/>
        <end position="22"/>
    </location>
</feature>
<keyword evidence="1" id="KW-1133">Transmembrane helix</keyword>
<gene>
    <name evidence="2" type="ORF">NCTC4822_01188</name>
</gene>
<keyword evidence="1" id="KW-0812">Transmembrane</keyword>
<evidence type="ECO:0000313" key="3">
    <source>
        <dbReference type="Proteomes" id="UP000254519"/>
    </source>
</evidence>
<dbReference type="AlphaFoldDB" id="A0A380BJT5"/>
<dbReference type="EMBL" id="UGYZ01000002">
    <property type="protein sequence ID" value="SUJ01741.1"/>
    <property type="molecule type" value="Genomic_DNA"/>
</dbReference>